<dbReference type="Gene3D" id="3.40.190.10">
    <property type="entry name" value="Periplasmic binding protein-like II"/>
    <property type="match status" value="1"/>
</dbReference>
<organism evidence="4 5">
    <name type="scientific">Holtiella tumoricola</name>
    <dbReference type="NCBI Taxonomy" id="3018743"/>
    <lineage>
        <taxon>Bacteria</taxon>
        <taxon>Bacillati</taxon>
        <taxon>Bacillota</taxon>
        <taxon>Clostridia</taxon>
        <taxon>Lachnospirales</taxon>
        <taxon>Cellulosilyticaceae</taxon>
        <taxon>Holtiella</taxon>
    </lineage>
</organism>
<protein>
    <submittedName>
        <fullName evidence="4">ABC transporter substrate-binding protein</fullName>
    </submittedName>
</protein>
<evidence type="ECO:0000256" key="1">
    <source>
        <dbReference type="SAM" id="MobiDB-lite"/>
    </source>
</evidence>
<dbReference type="PANTHER" id="PTHR43649">
    <property type="entry name" value="ARABINOSE-BINDING PROTEIN-RELATED"/>
    <property type="match status" value="1"/>
</dbReference>
<keyword evidence="2" id="KW-0732">Signal</keyword>
<dbReference type="RefSeq" id="WP_271013714.1">
    <property type="nucleotide sequence ID" value="NZ_JAQIFT010000069.1"/>
</dbReference>
<feature type="chain" id="PRO_5041264186" evidence="2">
    <location>
        <begin position="24"/>
        <end position="523"/>
    </location>
</feature>
<reference evidence="4" key="1">
    <citation type="journal article" date="2023" name="Int. J. Syst. Evol. Microbiol.">
        <title>&lt;i&gt;Holtiella tumoricola&lt;/i&gt; gen. nov. sp. nov., isolated from a human clinical sample.</title>
        <authorList>
            <person name="Allen-Vercoe E."/>
            <person name="Daigneault M.C."/>
            <person name="Vancuren S.J."/>
            <person name="Cochrane K."/>
            <person name="O'Neal L.L."/>
            <person name="Sankaranarayanan K."/>
            <person name="Lawson P.A."/>
        </authorList>
    </citation>
    <scope>NUCLEOTIDE SEQUENCE</scope>
    <source>
        <strain evidence="4">CC70A</strain>
    </source>
</reference>
<dbReference type="Pfam" id="PF01547">
    <property type="entry name" value="SBP_bac_1"/>
    <property type="match status" value="1"/>
</dbReference>
<feature type="region of interest" description="Disordered" evidence="1">
    <location>
        <begin position="25"/>
        <end position="48"/>
    </location>
</feature>
<dbReference type="SUPFAM" id="SSF53850">
    <property type="entry name" value="Periplasmic binding protein-like II"/>
    <property type="match status" value="1"/>
</dbReference>
<feature type="domain" description="DUF3502" evidence="3">
    <location>
        <begin position="455"/>
        <end position="520"/>
    </location>
</feature>
<dbReference type="AlphaFoldDB" id="A0AA42J2X7"/>
<proteinExistence type="predicted"/>
<dbReference type="InterPro" id="IPR006059">
    <property type="entry name" value="SBP"/>
</dbReference>
<feature type="signal peptide" evidence="2">
    <location>
        <begin position="1"/>
        <end position="23"/>
    </location>
</feature>
<dbReference type="PROSITE" id="PS51257">
    <property type="entry name" value="PROKAR_LIPOPROTEIN"/>
    <property type="match status" value="1"/>
</dbReference>
<dbReference type="InterPro" id="IPR022627">
    <property type="entry name" value="DUF3502"/>
</dbReference>
<evidence type="ECO:0000313" key="4">
    <source>
        <dbReference type="EMBL" id="MDA3734072.1"/>
    </source>
</evidence>
<evidence type="ECO:0000313" key="5">
    <source>
        <dbReference type="Proteomes" id="UP001169242"/>
    </source>
</evidence>
<keyword evidence="5" id="KW-1185">Reference proteome</keyword>
<feature type="compositionally biased region" description="Low complexity" evidence="1">
    <location>
        <begin position="30"/>
        <end position="42"/>
    </location>
</feature>
<dbReference type="PANTHER" id="PTHR43649:SF17">
    <property type="entry name" value="ABC TRANSPORTER SOLUTE BINDING PROTEIN-SUGAR TRANSPORT"/>
    <property type="match status" value="1"/>
</dbReference>
<accession>A0AA42J2X7</accession>
<gene>
    <name evidence="4" type="ORF">PBV87_21590</name>
</gene>
<dbReference type="Pfam" id="PF12010">
    <property type="entry name" value="DUF3502"/>
    <property type="match status" value="1"/>
</dbReference>
<comment type="caution">
    <text evidence="4">The sequence shown here is derived from an EMBL/GenBank/DDBJ whole genome shotgun (WGS) entry which is preliminary data.</text>
</comment>
<evidence type="ECO:0000256" key="2">
    <source>
        <dbReference type="SAM" id="SignalP"/>
    </source>
</evidence>
<dbReference type="EMBL" id="JAQIFT010000069">
    <property type="protein sequence ID" value="MDA3734072.1"/>
    <property type="molecule type" value="Genomic_DNA"/>
</dbReference>
<dbReference type="InterPro" id="IPR050490">
    <property type="entry name" value="Bact_solute-bd_prot1"/>
</dbReference>
<sequence length="523" mass="57655">MIKKLVVTALCTTVMATMLGGCAQKNEPAQTSTDTTSQSETSNGDTAKEKEEIVKLKWYMSINPVATDTAKVIEELNKYTREKIGVEIDYTVMANPDYKEKMPTYINSGEYFDICFTSNWTTNYLQFVGREAFMDIRELLPEYAKETYEFIPEMMWDAVSVDGGIYGVPSYKETGWQGGLFVNSDIAKDYGIDLSTVKTLEDYTEVLKVVKEKSSAEGKDMIGISGLSFALTTPYESLTGTPALPGASAVSDYNNFGGTQEVFNQYASQEYMDYCKLVYAWNQAGYTSGDPVNYDTDTANRDNDFKNGNLFSYVISYAPGAAESTAATMGHGVEFIPLMDPLFETRNAMGGLLAISSGSEHPEKALEFINLLNTDVYVGTLIRHGIEGVHHSTVGDNQVDKTMGGTLLAEKNGYDYTFGWQFGTPFNQKWDISYPDNIEQLFEEYNNSVITSPHNGFTFNTSPAETAIAALTNVVAEYAPALETGSVDPEQNVPKFLEALKANGVDNLLAEIETQLSGWNTAK</sequence>
<evidence type="ECO:0000259" key="3">
    <source>
        <dbReference type="Pfam" id="PF12010"/>
    </source>
</evidence>
<dbReference type="Proteomes" id="UP001169242">
    <property type="component" value="Unassembled WGS sequence"/>
</dbReference>
<name>A0AA42J2X7_9FIRM</name>